<proteinExistence type="predicted"/>
<comment type="caution">
    <text evidence="1">The sequence shown here is derived from an EMBL/GenBank/DDBJ whole genome shotgun (WGS) entry which is preliminary data.</text>
</comment>
<evidence type="ECO:0000313" key="2">
    <source>
        <dbReference type="Proteomes" id="UP001300745"/>
    </source>
</evidence>
<evidence type="ECO:0000313" key="1">
    <source>
        <dbReference type="EMBL" id="MCX2941360.1"/>
    </source>
</evidence>
<protein>
    <submittedName>
        <fullName evidence="1">Uncharacterized protein</fullName>
    </submittedName>
</protein>
<dbReference type="RefSeq" id="WP_266001305.1">
    <property type="nucleotide sequence ID" value="NZ_JAPJDN010000073.1"/>
</dbReference>
<name>A0ABT3SPB8_9MYCO</name>
<gene>
    <name evidence="1" type="ORF">ORI27_32245</name>
</gene>
<dbReference type="Proteomes" id="UP001300745">
    <property type="component" value="Unassembled WGS sequence"/>
</dbReference>
<sequence length="73" mass="7648">MVDTVHDDHVAGFEVVGTVAEDQVDAPLSTISRSMVSVWGIGISVFGALVDDHPADEAGLEEQVDEVGVALRS</sequence>
<reference evidence="1 2" key="1">
    <citation type="submission" date="2022-11" db="EMBL/GenBank/DDBJ databases">
        <title>Mycobacterium sp. nov.</title>
        <authorList>
            <person name="Papic B."/>
            <person name="Spicic S."/>
            <person name="Duvnjak S."/>
        </authorList>
    </citation>
    <scope>NUCLEOTIDE SEQUENCE [LARGE SCALE GENOMIC DNA]</scope>
    <source>
        <strain evidence="1 2">CVI_P4</strain>
    </source>
</reference>
<dbReference type="EMBL" id="JAPJDO010000073">
    <property type="protein sequence ID" value="MCX2941360.1"/>
    <property type="molecule type" value="Genomic_DNA"/>
</dbReference>
<keyword evidence="2" id="KW-1185">Reference proteome</keyword>
<accession>A0ABT3SPB8</accession>
<organism evidence="1 2">
    <name type="scientific">Mycobacterium pinniadriaticum</name>
    <dbReference type="NCBI Taxonomy" id="2994102"/>
    <lineage>
        <taxon>Bacteria</taxon>
        <taxon>Bacillati</taxon>
        <taxon>Actinomycetota</taxon>
        <taxon>Actinomycetes</taxon>
        <taxon>Mycobacteriales</taxon>
        <taxon>Mycobacteriaceae</taxon>
        <taxon>Mycobacterium</taxon>
    </lineage>
</organism>